<name>A0ABY7U526_9SPHN</name>
<gene>
    <name evidence="1" type="ORF">PQ457_21940</name>
</gene>
<dbReference type="Pfam" id="PF09386">
    <property type="entry name" value="ParD"/>
    <property type="match status" value="1"/>
</dbReference>
<evidence type="ECO:0000313" key="2">
    <source>
        <dbReference type="Proteomes" id="UP001218231"/>
    </source>
</evidence>
<dbReference type="InterPro" id="IPR022789">
    <property type="entry name" value="ParD"/>
</dbReference>
<dbReference type="RefSeq" id="WP_273620445.1">
    <property type="nucleotide sequence ID" value="NZ_CP117419.1"/>
</dbReference>
<proteinExistence type="predicted"/>
<accession>A0ABY7U526</accession>
<reference evidence="1 2" key="1">
    <citation type="submission" date="2023-02" db="EMBL/GenBank/DDBJ databases">
        <title>Genome sequence of Novosphingobium humi KACC 19094.</title>
        <authorList>
            <person name="Kim S."/>
            <person name="Heo J."/>
            <person name="Kwon S.-W."/>
        </authorList>
    </citation>
    <scope>NUCLEOTIDE SEQUENCE [LARGE SCALE GENOMIC DNA]</scope>
    <source>
        <strain evidence="1 2">KACC 19094</strain>
        <plasmid evidence="1 2">unnamed2</plasmid>
    </source>
</reference>
<dbReference type="EMBL" id="CP117419">
    <property type="protein sequence ID" value="WCT80175.1"/>
    <property type="molecule type" value="Genomic_DNA"/>
</dbReference>
<evidence type="ECO:0000313" key="1">
    <source>
        <dbReference type="EMBL" id="WCT80175.1"/>
    </source>
</evidence>
<dbReference type="InterPro" id="IPR038296">
    <property type="entry name" value="ParD_sf"/>
</dbReference>
<dbReference type="Gene3D" id="6.10.180.10">
    <property type="entry name" value="Antitoxin ParD"/>
    <property type="match status" value="1"/>
</dbReference>
<keyword evidence="1" id="KW-0614">Plasmid</keyword>
<dbReference type="Proteomes" id="UP001218231">
    <property type="component" value="Plasmid unnamed2"/>
</dbReference>
<sequence>MSRLTIAMTSQQHQSLKAQAALHGKTVRQYALDRLFPQDGDAAWDELQGLLNERIEQGLSGQISTRTFGEIVDEELGAGPLS</sequence>
<geneLocation type="plasmid" evidence="1 2">
    <name>unnamed2</name>
</geneLocation>
<organism evidence="1 2">
    <name type="scientific">Novosphingobium humi</name>
    <dbReference type="NCBI Taxonomy" id="2282397"/>
    <lineage>
        <taxon>Bacteria</taxon>
        <taxon>Pseudomonadati</taxon>
        <taxon>Pseudomonadota</taxon>
        <taxon>Alphaproteobacteria</taxon>
        <taxon>Sphingomonadales</taxon>
        <taxon>Sphingomonadaceae</taxon>
        <taxon>Novosphingobium</taxon>
    </lineage>
</organism>
<protein>
    <submittedName>
        <fullName evidence="1">Antitoxin</fullName>
    </submittedName>
</protein>
<keyword evidence="2" id="KW-1185">Reference proteome</keyword>